<dbReference type="RefSeq" id="WP_025412205.1">
    <property type="nucleotide sequence ID" value="NZ_CP007128.1"/>
</dbReference>
<dbReference type="AlphaFoldDB" id="W0RMU2"/>
<evidence type="ECO:0000313" key="2">
    <source>
        <dbReference type="EMBL" id="AHG90738.1"/>
    </source>
</evidence>
<keyword evidence="1" id="KW-0732">Signal</keyword>
<keyword evidence="2" id="KW-0449">Lipoprotein</keyword>
<gene>
    <name evidence="2" type="ORF">J421_3201</name>
</gene>
<organism evidence="2 3">
    <name type="scientific">Gemmatirosa kalamazoonensis</name>
    <dbReference type="NCBI Taxonomy" id="861299"/>
    <lineage>
        <taxon>Bacteria</taxon>
        <taxon>Pseudomonadati</taxon>
        <taxon>Gemmatimonadota</taxon>
        <taxon>Gemmatimonadia</taxon>
        <taxon>Gemmatimonadales</taxon>
        <taxon>Gemmatimonadaceae</taxon>
        <taxon>Gemmatirosa</taxon>
    </lineage>
</organism>
<dbReference type="KEGG" id="gba:J421_3201"/>
<dbReference type="Proteomes" id="UP000019151">
    <property type="component" value="Chromosome"/>
</dbReference>
<dbReference type="InParanoid" id="W0RMU2"/>
<dbReference type="GO" id="GO:0043165">
    <property type="term" value="P:Gram-negative-bacterium-type cell outer membrane assembly"/>
    <property type="evidence" value="ECO:0007669"/>
    <property type="project" value="InterPro"/>
</dbReference>
<dbReference type="OrthoDB" id="9794707at2"/>
<dbReference type="InterPro" id="IPR007485">
    <property type="entry name" value="LPS_assembly_LptE"/>
</dbReference>
<dbReference type="GO" id="GO:0019867">
    <property type="term" value="C:outer membrane"/>
    <property type="evidence" value="ECO:0007669"/>
    <property type="project" value="InterPro"/>
</dbReference>
<evidence type="ECO:0000313" key="3">
    <source>
        <dbReference type="Proteomes" id="UP000019151"/>
    </source>
</evidence>
<reference evidence="2 3" key="1">
    <citation type="journal article" date="2014" name="Genome Announc.">
        <title>Genome Sequence and Methylome of Soil Bacterium Gemmatirosa kalamazoonensis KBS708T, a Member of the Rarely Cultivated Gemmatimonadetes Phylum.</title>
        <authorList>
            <person name="Debruyn J.M."/>
            <person name="Radosevich M."/>
            <person name="Wommack K.E."/>
            <person name="Polson S.W."/>
            <person name="Hauser L.J."/>
            <person name="Fawaz M.N."/>
            <person name="Korlach J."/>
            <person name="Tsai Y.C."/>
        </authorList>
    </citation>
    <scope>NUCLEOTIDE SEQUENCE [LARGE SCALE GENOMIC DNA]</scope>
    <source>
        <strain evidence="2 3">KBS708</strain>
    </source>
</reference>
<dbReference type="Pfam" id="PF04390">
    <property type="entry name" value="LptE"/>
    <property type="match status" value="1"/>
</dbReference>
<accession>W0RMU2</accession>
<dbReference type="HOGENOM" id="CLU_1553085_0_0_0"/>
<dbReference type="PROSITE" id="PS51257">
    <property type="entry name" value="PROKAR_LIPOPROTEIN"/>
    <property type="match status" value="1"/>
</dbReference>
<sequence>MAALRAAVFAIALGTATSGMVACRFSPYHFAGGGFPSHVRTIAVLPFDNETPVPELQREVFEALRRQLQNRLNLREASEAKADAVVRGSIVKYEIDVPIGYSSDPRQATSARRQLQLVVDISIVDQSSGKPLWERKGLTTKGEYAERDEAGGRRLAIERMINDVVEGAQSQW</sequence>
<feature type="chain" id="PRO_5004794637" evidence="1">
    <location>
        <begin position="22"/>
        <end position="172"/>
    </location>
</feature>
<keyword evidence="3" id="KW-1185">Reference proteome</keyword>
<name>W0RMU2_9BACT</name>
<protein>
    <submittedName>
        <fullName evidence="2">Rare lipoprotein B</fullName>
    </submittedName>
</protein>
<dbReference type="STRING" id="861299.J421_3201"/>
<evidence type="ECO:0000256" key="1">
    <source>
        <dbReference type="SAM" id="SignalP"/>
    </source>
</evidence>
<feature type="signal peptide" evidence="1">
    <location>
        <begin position="1"/>
        <end position="21"/>
    </location>
</feature>
<dbReference type="eggNOG" id="ENOG5033HE4">
    <property type="taxonomic scope" value="Bacteria"/>
</dbReference>
<dbReference type="EMBL" id="CP007128">
    <property type="protein sequence ID" value="AHG90738.1"/>
    <property type="molecule type" value="Genomic_DNA"/>
</dbReference>
<proteinExistence type="predicted"/>